<accession>A0A2P6RXM5</accession>
<dbReference type="PANTHER" id="PTHR33018">
    <property type="entry name" value="OS10G0338966 PROTEIN-RELATED"/>
    <property type="match status" value="1"/>
</dbReference>
<feature type="compositionally biased region" description="Acidic residues" evidence="1">
    <location>
        <begin position="63"/>
        <end position="75"/>
    </location>
</feature>
<dbReference type="Gramene" id="PRQ51181">
    <property type="protein sequence ID" value="PRQ51181"/>
    <property type="gene ID" value="RchiOBHm_Chr2g0141551"/>
</dbReference>
<feature type="region of interest" description="Disordered" evidence="1">
    <location>
        <begin position="53"/>
        <end position="76"/>
    </location>
</feature>
<reference evidence="2 3" key="1">
    <citation type="journal article" date="2018" name="Nat. Genet.">
        <title>The Rosa genome provides new insights in the design of modern roses.</title>
        <authorList>
            <person name="Bendahmane M."/>
        </authorList>
    </citation>
    <scope>NUCLEOTIDE SEQUENCE [LARGE SCALE GENOMIC DNA]</scope>
    <source>
        <strain evidence="3">cv. Old Blush</strain>
    </source>
</reference>
<comment type="caution">
    <text evidence="2">The sequence shown here is derived from an EMBL/GenBank/DDBJ whole genome shotgun (WGS) entry which is preliminary data.</text>
</comment>
<keyword evidence="3" id="KW-1185">Reference proteome</keyword>
<dbReference type="EMBL" id="PDCK01000040">
    <property type="protein sequence ID" value="PRQ51181.1"/>
    <property type="molecule type" value="Genomic_DNA"/>
</dbReference>
<dbReference type="Proteomes" id="UP000238479">
    <property type="component" value="Chromosome 2"/>
</dbReference>
<evidence type="ECO:0000313" key="3">
    <source>
        <dbReference type="Proteomes" id="UP000238479"/>
    </source>
</evidence>
<gene>
    <name evidence="2" type="ORF">RchiOBHm_Chr2g0141551</name>
</gene>
<protein>
    <submittedName>
        <fullName evidence="2">Uncharacterized protein</fullName>
    </submittedName>
</protein>
<name>A0A2P6RXM5_ROSCH</name>
<dbReference type="AlphaFoldDB" id="A0A2P6RXM5"/>
<proteinExistence type="predicted"/>
<organism evidence="2 3">
    <name type="scientific">Rosa chinensis</name>
    <name type="common">China rose</name>
    <dbReference type="NCBI Taxonomy" id="74649"/>
    <lineage>
        <taxon>Eukaryota</taxon>
        <taxon>Viridiplantae</taxon>
        <taxon>Streptophyta</taxon>
        <taxon>Embryophyta</taxon>
        <taxon>Tracheophyta</taxon>
        <taxon>Spermatophyta</taxon>
        <taxon>Magnoliopsida</taxon>
        <taxon>eudicotyledons</taxon>
        <taxon>Gunneridae</taxon>
        <taxon>Pentapetalae</taxon>
        <taxon>rosids</taxon>
        <taxon>fabids</taxon>
        <taxon>Rosales</taxon>
        <taxon>Rosaceae</taxon>
        <taxon>Rosoideae</taxon>
        <taxon>Rosoideae incertae sedis</taxon>
        <taxon>Rosa</taxon>
    </lineage>
</organism>
<dbReference type="PANTHER" id="PTHR33018:SF31">
    <property type="entry name" value="TRANSPOSASE, PTTA_EN_SPM, PLANT"/>
    <property type="match status" value="1"/>
</dbReference>
<sequence>MRVSILRSVVDSALLPFPIKDEILTVRDAIGTYVAWPKELIIFPTDKMATKSKTMKKRKMAEENDDDEEEEDLDIDSLPPTIPASLKMVCMWVKETLKNGKTIVCSFDEKIFGHPFKTFVTEKDVYNFATMNEVSGSCVSIYMSYLHGVLKKSKMVDMVGFVSPTDIGTIGCGSPIERSHAIADRMKKGKRGQIFFLPYNSSK</sequence>
<evidence type="ECO:0000256" key="1">
    <source>
        <dbReference type="SAM" id="MobiDB-lite"/>
    </source>
</evidence>
<evidence type="ECO:0000313" key="2">
    <source>
        <dbReference type="EMBL" id="PRQ51181.1"/>
    </source>
</evidence>